<dbReference type="InterPro" id="IPR029058">
    <property type="entry name" value="AB_hydrolase_fold"/>
</dbReference>
<keyword evidence="4" id="KW-0378">Hydrolase</keyword>
<dbReference type="PANTHER" id="PTHR46438">
    <property type="entry name" value="ALPHA/BETA-HYDROLASES SUPERFAMILY PROTEIN"/>
    <property type="match status" value="1"/>
</dbReference>
<gene>
    <name evidence="4" type="ORF">F8568_038720</name>
</gene>
<accession>A0A6I4MKR0</accession>
<dbReference type="GO" id="GO:0016787">
    <property type="term" value="F:hydrolase activity"/>
    <property type="evidence" value="ECO:0007669"/>
    <property type="project" value="UniProtKB-KW"/>
</dbReference>
<reference evidence="4" key="1">
    <citation type="submission" date="2019-12" db="EMBL/GenBank/DDBJ databases">
        <title>Actinomadura physcomitrii sp. nov., a novel actinomycete isolated from moss [Physcomitrium sphaericum (Ludw) Fuernr].</title>
        <authorList>
            <person name="Zhuang X."/>
        </authorList>
    </citation>
    <scope>NUCLEOTIDE SEQUENCE [LARGE SCALE GENOMIC DNA]</scope>
    <source>
        <strain evidence="4">LD22</strain>
    </source>
</reference>
<dbReference type="EMBL" id="WBMS02000047">
    <property type="protein sequence ID" value="MWA06183.1"/>
    <property type="molecule type" value="Genomic_DNA"/>
</dbReference>
<feature type="domain" description="AB hydrolase-1" evidence="3">
    <location>
        <begin position="86"/>
        <end position="327"/>
    </location>
</feature>
<dbReference type="Pfam" id="PF12697">
    <property type="entry name" value="Abhydrolase_6"/>
    <property type="match status" value="1"/>
</dbReference>
<keyword evidence="5" id="KW-1185">Reference proteome</keyword>
<organism evidence="4 5">
    <name type="scientific">Actinomadura physcomitrii</name>
    <dbReference type="NCBI Taxonomy" id="2650748"/>
    <lineage>
        <taxon>Bacteria</taxon>
        <taxon>Bacillati</taxon>
        <taxon>Actinomycetota</taxon>
        <taxon>Actinomycetes</taxon>
        <taxon>Streptosporangiales</taxon>
        <taxon>Thermomonosporaceae</taxon>
        <taxon>Actinomadura</taxon>
    </lineage>
</organism>
<dbReference type="PANTHER" id="PTHR46438:SF11">
    <property type="entry name" value="LIPASE-RELATED"/>
    <property type="match status" value="1"/>
</dbReference>
<sequence length="334" mass="36098">MSDPAVPPDRADGAAEPPRPWRARMKRWRERLAQTLALAFILVTLASFAYNAATRGRAAPPAGQLYVQAGDVRTRYRVWGTTGSAIVLVHGAFENADMWQPLAEVLAERHVVYALDATGNGYSERRPPYNAAHMGAQLVAFINALHLTRPVIAGHSSGAAIVAEAALLDPQGIGGVAFLDGDALLTGAGQRSPLPYLLLDPYWTSALRLGLRSDWLVRTAYAAICGPRCERLDHAGVDQWRRPFMVEGAEKAMWQMLREGVVGLPTARVAALRALPLPKRVIYGADDPVFSKRSPYETAARIGAPAPTLIPDARHLAVISDPVPVATALEPLTR</sequence>
<comment type="caution">
    <text evidence="4">The sequence shown here is derived from an EMBL/GenBank/DDBJ whole genome shotgun (WGS) entry which is preliminary data.</text>
</comment>
<keyword evidence="2" id="KW-1133">Transmembrane helix</keyword>
<evidence type="ECO:0000259" key="3">
    <source>
        <dbReference type="Pfam" id="PF12697"/>
    </source>
</evidence>
<dbReference type="SUPFAM" id="SSF53474">
    <property type="entry name" value="alpha/beta-Hydrolases"/>
    <property type="match status" value="1"/>
</dbReference>
<feature type="region of interest" description="Disordered" evidence="1">
    <location>
        <begin position="1"/>
        <end position="20"/>
    </location>
</feature>
<proteinExistence type="predicted"/>
<evidence type="ECO:0000256" key="1">
    <source>
        <dbReference type="SAM" id="MobiDB-lite"/>
    </source>
</evidence>
<name>A0A6I4MKR0_9ACTN</name>
<evidence type="ECO:0000313" key="4">
    <source>
        <dbReference type="EMBL" id="MWA06183.1"/>
    </source>
</evidence>
<keyword evidence="2" id="KW-0812">Transmembrane</keyword>
<dbReference type="InterPro" id="IPR000073">
    <property type="entry name" value="AB_hydrolase_1"/>
</dbReference>
<dbReference type="Gene3D" id="3.40.50.1820">
    <property type="entry name" value="alpha/beta hydrolase"/>
    <property type="match status" value="1"/>
</dbReference>
<dbReference type="AlphaFoldDB" id="A0A6I4MKR0"/>
<protein>
    <submittedName>
        <fullName evidence="4">Alpha/beta fold hydrolase</fullName>
    </submittedName>
</protein>
<keyword evidence="2" id="KW-0472">Membrane</keyword>
<dbReference type="Proteomes" id="UP000462055">
    <property type="component" value="Unassembled WGS sequence"/>
</dbReference>
<evidence type="ECO:0000256" key="2">
    <source>
        <dbReference type="SAM" id="Phobius"/>
    </source>
</evidence>
<feature type="transmembrane region" description="Helical" evidence="2">
    <location>
        <begin position="32"/>
        <end position="50"/>
    </location>
</feature>
<evidence type="ECO:0000313" key="5">
    <source>
        <dbReference type="Proteomes" id="UP000462055"/>
    </source>
</evidence>